<name>A0AAN7RXL2_MYCAM</name>
<evidence type="ECO:0000313" key="3">
    <source>
        <dbReference type="Proteomes" id="UP001333110"/>
    </source>
</evidence>
<reference evidence="2 3" key="1">
    <citation type="journal article" date="2023" name="J. Hered.">
        <title>Chromosome-level genome of the wood stork (Mycteria americana) provides insight into avian chromosome evolution.</title>
        <authorList>
            <person name="Flamio R. Jr."/>
            <person name="Ramstad K.M."/>
        </authorList>
    </citation>
    <scope>NUCLEOTIDE SEQUENCE [LARGE SCALE GENOMIC DNA]</scope>
    <source>
        <strain evidence="2">JAX WOST 10</strain>
    </source>
</reference>
<evidence type="ECO:0000313" key="2">
    <source>
        <dbReference type="EMBL" id="KAK4824344.1"/>
    </source>
</evidence>
<accession>A0AAN7RXL2</accession>
<comment type="caution">
    <text evidence="2">The sequence shown here is derived from an EMBL/GenBank/DDBJ whole genome shotgun (WGS) entry which is preliminary data.</text>
</comment>
<sequence>MGLGSVRFTVGLDDLEAIGQNGLKLRQERFRLDIRKNFFSERVVRHWNRLPREVVESPSLEEFKKRVDVALWDMTLIGYIVKLKKTKEAARSGSGWKNRPLGLPPPAHGPGLHVSPPGRQPLPQQRHSRAGHHFPTALHGHGLCGAGPTHGLTSQPGLSSSLSPGRCPMPRARAALLLAGVLGQALAAGPCPDGCITTLCSQLPVPFGAVGPHSVLTCCPQGWGTEYTRIQDCKRMHIQHYAMKRNRNKFLIKGNSLAELNL</sequence>
<organism evidence="2 3">
    <name type="scientific">Mycteria americana</name>
    <name type="common">Wood stork</name>
    <dbReference type="NCBI Taxonomy" id="33587"/>
    <lineage>
        <taxon>Eukaryota</taxon>
        <taxon>Metazoa</taxon>
        <taxon>Chordata</taxon>
        <taxon>Craniata</taxon>
        <taxon>Vertebrata</taxon>
        <taxon>Euteleostomi</taxon>
        <taxon>Archelosauria</taxon>
        <taxon>Archosauria</taxon>
        <taxon>Dinosauria</taxon>
        <taxon>Saurischia</taxon>
        <taxon>Theropoda</taxon>
        <taxon>Coelurosauria</taxon>
        <taxon>Aves</taxon>
        <taxon>Neognathae</taxon>
        <taxon>Neoaves</taxon>
        <taxon>Aequornithes</taxon>
        <taxon>Ciconiiformes</taxon>
        <taxon>Ciconiidae</taxon>
        <taxon>Mycteria</taxon>
    </lineage>
</organism>
<dbReference type="AlphaFoldDB" id="A0AAN7RXL2"/>
<dbReference type="EMBL" id="JAUNZN010000003">
    <property type="protein sequence ID" value="KAK4824344.1"/>
    <property type="molecule type" value="Genomic_DNA"/>
</dbReference>
<dbReference type="Proteomes" id="UP001333110">
    <property type="component" value="Unassembled WGS sequence"/>
</dbReference>
<gene>
    <name evidence="2" type="ORF">QYF61_013679</name>
</gene>
<evidence type="ECO:0000256" key="1">
    <source>
        <dbReference type="SAM" id="MobiDB-lite"/>
    </source>
</evidence>
<feature type="region of interest" description="Disordered" evidence="1">
    <location>
        <begin position="91"/>
        <end position="134"/>
    </location>
</feature>
<protein>
    <submittedName>
        <fullName evidence="2">Uncharacterized protein</fullName>
    </submittedName>
</protein>
<proteinExistence type="predicted"/>
<keyword evidence="3" id="KW-1185">Reference proteome</keyword>